<gene>
    <name evidence="1" type="ORF">DERYTH_LOCUS8579</name>
</gene>
<comment type="caution">
    <text evidence="1">The sequence shown here is derived from an EMBL/GenBank/DDBJ whole genome shotgun (WGS) entry which is preliminary data.</text>
</comment>
<reference evidence="1" key="1">
    <citation type="submission" date="2021-06" db="EMBL/GenBank/DDBJ databases">
        <authorList>
            <person name="Kallberg Y."/>
            <person name="Tangrot J."/>
            <person name="Rosling A."/>
        </authorList>
    </citation>
    <scope>NUCLEOTIDE SEQUENCE</scope>
    <source>
        <strain evidence="1">MA453B</strain>
    </source>
</reference>
<keyword evidence="2" id="KW-1185">Reference proteome</keyword>
<accession>A0A9N9D1I4</accession>
<dbReference type="OrthoDB" id="2490383at2759"/>
<name>A0A9N9D1I4_9GLOM</name>
<evidence type="ECO:0000313" key="1">
    <source>
        <dbReference type="EMBL" id="CAG8619798.1"/>
    </source>
</evidence>
<evidence type="ECO:0000313" key="2">
    <source>
        <dbReference type="Proteomes" id="UP000789405"/>
    </source>
</evidence>
<proteinExistence type="predicted"/>
<dbReference type="Proteomes" id="UP000789405">
    <property type="component" value="Unassembled WGS sequence"/>
</dbReference>
<protein>
    <submittedName>
        <fullName evidence="1">9755_t:CDS:1</fullName>
    </submittedName>
</protein>
<organism evidence="1 2">
    <name type="scientific">Dentiscutata erythropus</name>
    <dbReference type="NCBI Taxonomy" id="1348616"/>
    <lineage>
        <taxon>Eukaryota</taxon>
        <taxon>Fungi</taxon>
        <taxon>Fungi incertae sedis</taxon>
        <taxon>Mucoromycota</taxon>
        <taxon>Glomeromycotina</taxon>
        <taxon>Glomeromycetes</taxon>
        <taxon>Diversisporales</taxon>
        <taxon>Gigasporaceae</taxon>
        <taxon>Dentiscutata</taxon>
    </lineage>
</organism>
<sequence length="173" mass="20539">MRNTKGFNKLAEEISEIQEAEVVEEIEIFRAIAKEYFIDSSDKEVDTIPWNLSTEDSEWEYDEARIEITWAEDNEYQNSLLSTNNPENELQLMNTNEVYLIDIPHWGEAADGLEFEENIFTSENYDSYPHFNKNWNEPDQNDLFSDFSDMDIEENECSQSMNEYINREHYDSL</sequence>
<dbReference type="EMBL" id="CAJVPY010004446">
    <property type="protein sequence ID" value="CAG8619798.1"/>
    <property type="molecule type" value="Genomic_DNA"/>
</dbReference>
<dbReference type="AlphaFoldDB" id="A0A9N9D1I4"/>